<accession>A0AAJ2PUE7</accession>
<organism evidence="1 2">
    <name type="scientific">Streptomyces europaeiscabiei</name>
    <dbReference type="NCBI Taxonomy" id="146819"/>
    <lineage>
        <taxon>Bacteria</taxon>
        <taxon>Bacillati</taxon>
        <taxon>Actinomycetota</taxon>
        <taxon>Actinomycetes</taxon>
        <taxon>Kitasatosporales</taxon>
        <taxon>Streptomycetaceae</taxon>
        <taxon>Streptomyces</taxon>
    </lineage>
</organism>
<dbReference type="RefSeq" id="WP_319695729.1">
    <property type="nucleotide sequence ID" value="NZ_JARAWN010000240.1"/>
</dbReference>
<comment type="caution">
    <text evidence="1">The sequence shown here is derived from an EMBL/GenBank/DDBJ whole genome shotgun (WGS) entry which is preliminary data.</text>
</comment>
<evidence type="ECO:0000313" key="1">
    <source>
        <dbReference type="EMBL" id="MDX3133879.1"/>
    </source>
</evidence>
<name>A0AAJ2PUE7_9ACTN</name>
<protein>
    <submittedName>
        <fullName evidence="1">Uncharacterized protein</fullName>
    </submittedName>
</protein>
<reference evidence="1" key="1">
    <citation type="journal article" date="2023" name="Microb. Genom.">
        <title>Mesoterricola silvestris gen. nov., sp. nov., Mesoterricola sediminis sp. nov., Geothrix oryzae sp. nov., Geothrix edaphica sp. nov., Geothrix rubra sp. nov., and Geothrix limicola sp. nov., six novel members of Acidobacteriota isolated from soils.</title>
        <authorList>
            <person name="Weisberg A.J."/>
            <person name="Pearce E."/>
            <person name="Kramer C.G."/>
            <person name="Chang J.H."/>
            <person name="Clarke C.R."/>
        </authorList>
    </citation>
    <scope>NUCLEOTIDE SEQUENCE</scope>
    <source>
        <strain evidence="1">ND06-05F</strain>
    </source>
</reference>
<sequence length="237" mass="25724">MTDNLSITYTEAERDVIPKGITLPEGLAEAMSARDAAFDAYGEALVTYDDALRQDYISAAQSRDAANTRAAVVSGANPDEIPSEVARVTAERGRAVGIVNGLAHRVRQWDGEIYRQWIAALPQVESEVTEALAGAEDAYRRAEDAFRAARSNHAALVNTLVYVSLAQRGVVRSQTEAPKYVPGRDEDRISHARLHMTNLGVGDPDARVEMRRVLNPSGHAVTISQRKAALPKAESDS</sequence>
<dbReference type="EMBL" id="JARAWN010000240">
    <property type="protein sequence ID" value="MDX3133879.1"/>
    <property type="molecule type" value="Genomic_DNA"/>
</dbReference>
<evidence type="ECO:0000313" key="2">
    <source>
        <dbReference type="Proteomes" id="UP001273589"/>
    </source>
</evidence>
<dbReference type="Proteomes" id="UP001273589">
    <property type="component" value="Unassembled WGS sequence"/>
</dbReference>
<dbReference type="AlphaFoldDB" id="A0AAJ2PUE7"/>
<gene>
    <name evidence="1" type="ORF">PV367_29775</name>
</gene>
<proteinExistence type="predicted"/>